<protein>
    <recommendedName>
        <fullName evidence="1">CopZ zinc binding domain-containing protein</fullName>
    </recommendedName>
</protein>
<reference evidence="3" key="1">
    <citation type="submission" date="2017-06" db="EMBL/GenBank/DDBJ databases">
        <authorList>
            <person name="Cremers G."/>
        </authorList>
    </citation>
    <scope>NUCLEOTIDE SEQUENCE [LARGE SCALE GENOMIC DNA]</scope>
</reference>
<dbReference type="NCBIfam" id="NF047645">
    <property type="entry name" value="CopZ_Nterm_CC"/>
    <property type="match status" value="1"/>
</dbReference>
<dbReference type="Gene3D" id="1.10.10.1100">
    <property type="entry name" value="BFD-like [2Fe-2S]-binding domain"/>
    <property type="match status" value="1"/>
</dbReference>
<proteinExistence type="predicted"/>
<name>A0A284VM60_9EURY</name>
<dbReference type="RefSeq" id="WP_096204587.1">
    <property type="nucleotide sequence ID" value="NZ_FZMP01000084.1"/>
</dbReference>
<dbReference type="InterPro" id="IPR040890">
    <property type="entry name" value="Znf_CopZ"/>
</dbReference>
<dbReference type="Proteomes" id="UP000218615">
    <property type="component" value="Unassembled WGS sequence"/>
</dbReference>
<dbReference type="CDD" id="cd10141">
    <property type="entry name" value="CopZ-like_Fer2_BFD-like"/>
    <property type="match status" value="1"/>
</dbReference>
<sequence>MKDSCCEIDDVACCDIKVSEDTAICKECGGKGKSVGEITLKSLVKEPVLEAIESLNGFYYCETPTCGVVYFNNEQQVYLHKEDLKIRVGIKETESPIPVCYCFGWTKERIFEQIKQPGNSTAVREISARVKAGECECEIKNPSGRCCLGNVNKTVKKGLELYGKNKRKE</sequence>
<evidence type="ECO:0000259" key="1">
    <source>
        <dbReference type="Pfam" id="PF18423"/>
    </source>
</evidence>
<evidence type="ECO:0000313" key="2">
    <source>
        <dbReference type="EMBL" id="SNQ60293.1"/>
    </source>
</evidence>
<feature type="domain" description="CopZ zinc binding" evidence="1">
    <location>
        <begin position="24"/>
        <end position="85"/>
    </location>
</feature>
<accession>A0A284VM60</accession>
<dbReference type="EMBL" id="FZMP01000084">
    <property type="protein sequence ID" value="SNQ60293.1"/>
    <property type="molecule type" value="Genomic_DNA"/>
</dbReference>
<dbReference type="Gene3D" id="2.20.25.270">
    <property type="match status" value="1"/>
</dbReference>
<dbReference type="AlphaFoldDB" id="A0A284VM60"/>
<dbReference type="Pfam" id="PF18423">
    <property type="entry name" value="zf_CopZ"/>
    <property type="match status" value="1"/>
</dbReference>
<dbReference type="InterPro" id="IPR041854">
    <property type="entry name" value="BFD-like_2Fe2S-bd_dom_sf"/>
</dbReference>
<keyword evidence="3" id="KW-1185">Reference proteome</keyword>
<organism evidence="2 3">
    <name type="scientific">Candidatus Methanoperedens nitratireducens</name>
    <dbReference type="NCBI Taxonomy" id="1392998"/>
    <lineage>
        <taxon>Archaea</taxon>
        <taxon>Methanobacteriati</taxon>
        <taxon>Methanobacteriota</taxon>
        <taxon>Stenosarchaea group</taxon>
        <taxon>Methanomicrobia</taxon>
        <taxon>Methanosarcinales</taxon>
        <taxon>ANME-2 cluster</taxon>
        <taxon>Candidatus Methanoperedentaceae</taxon>
        <taxon>Candidatus Methanoperedens</taxon>
    </lineage>
</organism>
<evidence type="ECO:0000313" key="3">
    <source>
        <dbReference type="Proteomes" id="UP000218615"/>
    </source>
</evidence>
<dbReference type="OrthoDB" id="141952at2157"/>
<gene>
    <name evidence="2" type="ORF">MNV_1740038</name>
</gene>